<dbReference type="Gene3D" id="3.30.360.10">
    <property type="entry name" value="Dihydrodipicolinate Reductase, domain 2"/>
    <property type="match status" value="1"/>
</dbReference>
<dbReference type="InterPro" id="IPR000534">
    <property type="entry name" value="Semialdehyde_DH_NAD-bd"/>
</dbReference>
<comment type="pathway">
    <text evidence="6">Amino-acid biosynthesis; L-arginine biosynthesis; N(2)-acetyl-L-ornithine from L-glutamate: step 3/4.</text>
</comment>
<keyword evidence="5 6" id="KW-0560">Oxidoreductase</keyword>
<keyword evidence="1 6" id="KW-0963">Cytoplasm</keyword>
<keyword evidence="3 6" id="KW-0028">Amino-acid biosynthesis</keyword>
<dbReference type="CDD" id="cd23935">
    <property type="entry name" value="AGPR_2_C"/>
    <property type="match status" value="1"/>
</dbReference>
<dbReference type="Proteomes" id="UP000236379">
    <property type="component" value="Unassembled WGS sequence"/>
</dbReference>
<dbReference type="OrthoDB" id="9801289at2"/>
<accession>A0A2K3UW59</accession>
<protein>
    <recommendedName>
        <fullName evidence="6">N-acetyl-gamma-glutamyl-phosphate reductase</fullName>
        <shortName evidence="6">AGPR</shortName>
        <ecNumber evidence="6">1.2.1.38</ecNumber>
    </recommendedName>
    <alternativeName>
        <fullName evidence="6">N-acetyl-glutamate semialdehyde dehydrogenase</fullName>
        <shortName evidence="6">NAGSA dehydrogenase</shortName>
    </alternativeName>
</protein>
<name>A0A2K3UW59_9DEIO</name>
<evidence type="ECO:0000256" key="4">
    <source>
        <dbReference type="ARBA" id="ARBA00022857"/>
    </source>
</evidence>
<evidence type="ECO:0000256" key="7">
    <source>
        <dbReference type="PROSITE-ProRule" id="PRU10010"/>
    </source>
</evidence>
<dbReference type="AlphaFoldDB" id="A0A2K3UW59"/>
<sequence>MTKPQIFIDGEAGTTGLQIRSRLAGRPDLDLLSIDPARRKDPVARSELLNAADVSILCLHDDAAREAARLTTNPAARLLDASTAHRVNPAWVFGFPELDADQPGRIRSARHVANPGCYSTGAISLLAPLTAAGLLPADFPVSIQGYSGYSGGGRALVEAHEQGQAHPMRGAFLGYALGLNHKHIPETMRYGGLTRTPIFTPNVGGWAQGMTVTIPLHLRELGTTPEALHGALQQHYAGQRYVRVVPMNENPETLDPQALNDTNDLELFVYPSADSGRVVLAARLDNLGKGAGGAAVQNLELMLGLGGHSGAARIERSESP</sequence>
<gene>
    <name evidence="6 9" type="primary">argC</name>
    <name evidence="9" type="ORF">CVO96_04685</name>
</gene>
<evidence type="ECO:0000256" key="2">
    <source>
        <dbReference type="ARBA" id="ARBA00022571"/>
    </source>
</evidence>
<evidence type="ECO:0000259" key="8">
    <source>
        <dbReference type="SMART" id="SM00859"/>
    </source>
</evidence>
<dbReference type="InterPro" id="IPR010136">
    <property type="entry name" value="AGPR_type-2"/>
</dbReference>
<feature type="active site" evidence="6 7">
    <location>
        <position position="117"/>
    </location>
</feature>
<proteinExistence type="inferred from homology"/>
<dbReference type="InterPro" id="IPR058924">
    <property type="entry name" value="AGPR_dimerisation_dom"/>
</dbReference>
<comment type="catalytic activity">
    <reaction evidence="6">
        <text>N-acetyl-L-glutamate 5-semialdehyde + phosphate + NADP(+) = N-acetyl-L-glutamyl 5-phosphate + NADPH + H(+)</text>
        <dbReference type="Rhea" id="RHEA:21588"/>
        <dbReference type="ChEBI" id="CHEBI:15378"/>
        <dbReference type="ChEBI" id="CHEBI:29123"/>
        <dbReference type="ChEBI" id="CHEBI:43474"/>
        <dbReference type="ChEBI" id="CHEBI:57783"/>
        <dbReference type="ChEBI" id="CHEBI:57936"/>
        <dbReference type="ChEBI" id="CHEBI:58349"/>
        <dbReference type="EC" id="1.2.1.38"/>
    </reaction>
</comment>
<dbReference type="InterPro" id="IPR050085">
    <property type="entry name" value="AGPR"/>
</dbReference>
<dbReference type="UniPathway" id="UPA00068">
    <property type="reaction ID" value="UER00108"/>
</dbReference>
<dbReference type="GO" id="GO:0006526">
    <property type="term" value="P:L-arginine biosynthetic process"/>
    <property type="evidence" value="ECO:0007669"/>
    <property type="project" value="UniProtKB-UniRule"/>
</dbReference>
<dbReference type="HAMAP" id="MF_01110">
    <property type="entry name" value="ArgC_type2"/>
    <property type="match status" value="1"/>
</dbReference>
<keyword evidence="2 6" id="KW-0055">Arginine biosynthesis</keyword>
<dbReference type="GO" id="GO:0051287">
    <property type="term" value="F:NAD binding"/>
    <property type="evidence" value="ECO:0007669"/>
    <property type="project" value="InterPro"/>
</dbReference>
<dbReference type="PANTHER" id="PTHR32338:SF10">
    <property type="entry name" value="N-ACETYL-GAMMA-GLUTAMYL-PHOSPHATE REDUCTASE, CHLOROPLASTIC-RELATED"/>
    <property type="match status" value="1"/>
</dbReference>
<dbReference type="InterPro" id="IPR036291">
    <property type="entry name" value="NAD(P)-bd_dom_sf"/>
</dbReference>
<comment type="subcellular location">
    <subcellularLocation>
        <location evidence="6">Cytoplasm</location>
    </subcellularLocation>
</comment>
<dbReference type="PANTHER" id="PTHR32338">
    <property type="entry name" value="N-ACETYL-GAMMA-GLUTAMYL-PHOSPHATE REDUCTASE, CHLOROPLASTIC-RELATED-RELATED"/>
    <property type="match status" value="1"/>
</dbReference>
<dbReference type="EC" id="1.2.1.38" evidence="6"/>
<dbReference type="NCBIfam" id="TIGR01851">
    <property type="entry name" value="argC_other"/>
    <property type="match status" value="1"/>
</dbReference>
<dbReference type="GO" id="GO:0005737">
    <property type="term" value="C:cytoplasm"/>
    <property type="evidence" value="ECO:0007669"/>
    <property type="project" value="UniProtKB-SubCell"/>
</dbReference>
<evidence type="ECO:0000313" key="9">
    <source>
        <dbReference type="EMBL" id="PNY80756.1"/>
    </source>
</evidence>
<dbReference type="SUPFAM" id="SSF51735">
    <property type="entry name" value="NAD(P)-binding Rossmann-fold domains"/>
    <property type="match status" value="1"/>
</dbReference>
<comment type="similarity">
    <text evidence="6">Belongs to the NAGSA dehydrogenase family. Type 2 subfamily.</text>
</comment>
<comment type="caution">
    <text evidence="9">The sequence shown here is derived from an EMBL/GenBank/DDBJ whole genome shotgun (WGS) entry which is preliminary data.</text>
</comment>
<organism evidence="9 10">
    <name type="scientific">Deinococcus koreensis</name>
    <dbReference type="NCBI Taxonomy" id="2054903"/>
    <lineage>
        <taxon>Bacteria</taxon>
        <taxon>Thermotogati</taxon>
        <taxon>Deinococcota</taxon>
        <taxon>Deinococci</taxon>
        <taxon>Deinococcales</taxon>
        <taxon>Deinococcaceae</taxon>
        <taxon>Deinococcus</taxon>
    </lineage>
</organism>
<evidence type="ECO:0000256" key="6">
    <source>
        <dbReference type="HAMAP-Rule" id="MF_01110"/>
    </source>
</evidence>
<evidence type="ECO:0000256" key="3">
    <source>
        <dbReference type="ARBA" id="ARBA00022605"/>
    </source>
</evidence>
<dbReference type="InterPro" id="IPR023013">
    <property type="entry name" value="AGPR_AS"/>
</dbReference>
<dbReference type="Pfam" id="PF22698">
    <property type="entry name" value="Semialdhyde_dhC_1"/>
    <property type="match status" value="1"/>
</dbReference>
<evidence type="ECO:0000256" key="1">
    <source>
        <dbReference type="ARBA" id="ARBA00022490"/>
    </source>
</evidence>
<dbReference type="SUPFAM" id="SSF55347">
    <property type="entry name" value="Glyceraldehyde-3-phosphate dehydrogenase-like, C-terminal domain"/>
    <property type="match status" value="1"/>
</dbReference>
<dbReference type="CDD" id="cd17896">
    <property type="entry name" value="AGPR_2_N"/>
    <property type="match status" value="1"/>
</dbReference>
<reference evidence="9 10" key="1">
    <citation type="submission" date="2018-01" db="EMBL/GenBank/DDBJ databases">
        <title>Deinococcus koreensis sp. nov., a radiation-resistant bacterium isolated from river water.</title>
        <authorList>
            <person name="Choi A."/>
        </authorList>
    </citation>
    <scope>NUCLEOTIDE SEQUENCE [LARGE SCALE GENOMIC DNA]</scope>
    <source>
        <strain evidence="9 10">SJW1-2</strain>
    </source>
</reference>
<evidence type="ECO:0000256" key="5">
    <source>
        <dbReference type="ARBA" id="ARBA00023002"/>
    </source>
</evidence>
<feature type="domain" description="Semialdehyde dehydrogenase NAD-binding" evidence="8">
    <location>
        <begin position="5"/>
        <end position="106"/>
    </location>
</feature>
<keyword evidence="10" id="KW-1185">Reference proteome</keyword>
<dbReference type="PROSITE" id="PS01224">
    <property type="entry name" value="ARGC"/>
    <property type="match status" value="1"/>
</dbReference>
<dbReference type="Gene3D" id="3.40.50.720">
    <property type="entry name" value="NAD(P)-binding Rossmann-like Domain"/>
    <property type="match status" value="1"/>
</dbReference>
<dbReference type="EMBL" id="PPPD01000001">
    <property type="protein sequence ID" value="PNY80756.1"/>
    <property type="molecule type" value="Genomic_DNA"/>
</dbReference>
<keyword evidence="4 6" id="KW-0521">NADP</keyword>
<comment type="function">
    <text evidence="6">Catalyzes the NADPH-dependent reduction of N-acetyl-5-glutamyl phosphate to yield N-acetyl-L-glutamate 5-semialdehyde.</text>
</comment>
<dbReference type="RefSeq" id="WP_103310882.1">
    <property type="nucleotide sequence ID" value="NZ_PPPD01000001.1"/>
</dbReference>
<dbReference type="GO" id="GO:0003942">
    <property type="term" value="F:N-acetyl-gamma-glutamyl-phosphate reductase activity"/>
    <property type="evidence" value="ECO:0007669"/>
    <property type="project" value="UniProtKB-UniRule"/>
</dbReference>
<evidence type="ECO:0000313" key="10">
    <source>
        <dbReference type="Proteomes" id="UP000236379"/>
    </source>
</evidence>
<dbReference type="SMART" id="SM00859">
    <property type="entry name" value="Semialdhyde_dh"/>
    <property type="match status" value="1"/>
</dbReference>